<keyword evidence="8" id="KW-1185">Reference proteome</keyword>
<gene>
    <name evidence="7" type="ORF">ABNG04_00260</name>
</gene>
<sequence>MTTYVFDFYNLYIPEGHQYENQSNDIRIRPLAKAEEFEEKRREADSKYAEGDWKTAKCYITAENEKEAQRRADWLTFFYSFAQRRRAYWDTYYPHNQGYDDKTTERVLIPRIKNDKLPIIGGIGPLGLDKQDRFIDAALNRMENAGDAMRSDILSTLNLFLNSEARGLFAAKFLFAWIGIERTSEWNYREWVNLPGNEFISSTERDAIEDGISSVVDEAIDESRGETLIDRFTRDHMYEHRTQDKILIYLDYIEPEFDEEEIYQLIRDGYRTRNDIAHEFGEDRLLDNHDLTFMLQKVLVFIIFDLLEISSDLQKEMLLTLHDDPTVSYPDEDVTH</sequence>
<dbReference type="InterPro" id="IPR006155">
    <property type="entry name" value="Josephin"/>
</dbReference>
<comment type="caution">
    <text evidence="7">The sequence shown here is derived from an EMBL/GenBank/DDBJ whole genome shotgun (WGS) entry which is preliminary data.</text>
</comment>
<dbReference type="EC" id="3.4.19.12" evidence="2"/>
<reference evidence="7 8" key="1">
    <citation type="submission" date="2024-06" db="EMBL/GenBank/DDBJ databases">
        <title>Halorubrum miltondacostae sp. nov., a potential PHA producer isolated from an inland solar saltern in Rio Maior, Portugal.</title>
        <authorList>
            <person name="Albuquerque L."/>
            <person name="Viver T."/>
            <person name="Barroso C."/>
            <person name="Claudino R."/>
            <person name="Galvan M."/>
            <person name="Simoes G."/>
            <person name="Lobo Da Cunha A."/>
            <person name="Egas C."/>
        </authorList>
    </citation>
    <scope>NUCLEOTIDE SEQUENCE [LARGE SCALE GENOMIC DNA]</scope>
    <source>
        <strain evidence="7 8">RMP-11</strain>
    </source>
</reference>
<evidence type="ECO:0000256" key="1">
    <source>
        <dbReference type="ARBA" id="ARBA00000707"/>
    </source>
</evidence>
<organism evidence="7 8">
    <name type="scientific">Halorubrum miltondacostae</name>
    <dbReference type="NCBI Taxonomy" id="3076378"/>
    <lineage>
        <taxon>Archaea</taxon>
        <taxon>Methanobacteriati</taxon>
        <taxon>Methanobacteriota</taxon>
        <taxon>Stenosarchaea group</taxon>
        <taxon>Halobacteria</taxon>
        <taxon>Halobacteriales</taxon>
        <taxon>Haloferacaceae</taxon>
        <taxon>Halorubrum</taxon>
    </lineage>
</organism>
<evidence type="ECO:0000256" key="5">
    <source>
        <dbReference type="ARBA" id="ARBA00022801"/>
    </source>
</evidence>
<evidence type="ECO:0000313" key="7">
    <source>
        <dbReference type="EMBL" id="MEZ3162320.1"/>
    </source>
</evidence>
<dbReference type="EMBL" id="JBEDNY010000001">
    <property type="protein sequence ID" value="MEZ3162320.1"/>
    <property type="molecule type" value="Genomic_DNA"/>
</dbReference>
<dbReference type="GO" id="GO:0006508">
    <property type="term" value="P:proteolysis"/>
    <property type="evidence" value="ECO:0007669"/>
    <property type="project" value="UniProtKB-KW"/>
</dbReference>
<keyword evidence="5" id="KW-0378">Hydrolase</keyword>
<evidence type="ECO:0000256" key="4">
    <source>
        <dbReference type="ARBA" id="ARBA00022786"/>
    </source>
</evidence>
<feature type="domain" description="Josephin" evidence="6">
    <location>
        <begin position="273"/>
        <end position="336"/>
    </location>
</feature>
<accession>A0ABD5M442</accession>
<dbReference type="Proteomes" id="UP001567572">
    <property type="component" value="Unassembled WGS sequence"/>
</dbReference>
<keyword evidence="3" id="KW-0645">Protease</keyword>
<comment type="catalytic activity">
    <reaction evidence="1">
        <text>Thiol-dependent hydrolysis of ester, thioester, amide, peptide and isopeptide bonds formed by the C-terminal Gly of ubiquitin (a 76-residue protein attached to proteins as an intracellular targeting signal).</text>
        <dbReference type="EC" id="3.4.19.12"/>
    </reaction>
</comment>
<evidence type="ECO:0000259" key="6">
    <source>
        <dbReference type="PROSITE" id="PS50957"/>
    </source>
</evidence>
<dbReference type="AlphaFoldDB" id="A0ABD5M442"/>
<dbReference type="PROSITE" id="PS50957">
    <property type="entry name" value="JOSEPHIN"/>
    <property type="match status" value="1"/>
</dbReference>
<evidence type="ECO:0000256" key="3">
    <source>
        <dbReference type="ARBA" id="ARBA00022670"/>
    </source>
</evidence>
<protein>
    <recommendedName>
        <fullName evidence="2">ubiquitinyl hydrolase 1</fullName>
        <ecNumber evidence="2">3.4.19.12</ecNumber>
    </recommendedName>
</protein>
<name>A0ABD5M442_9EURY</name>
<dbReference type="GO" id="GO:0004843">
    <property type="term" value="F:cysteine-type deubiquitinase activity"/>
    <property type="evidence" value="ECO:0007669"/>
    <property type="project" value="UniProtKB-EC"/>
</dbReference>
<proteinExistence type="predicted"/>
<keyword evidence="4" id="KW-0833">Ubl conjugation pathway</keyword>
<dbReference type="RefSeq" id="WP_371159015.1">
    <property type="nucleotide sequence ID" value="NZ_JBEDNX010000006.1"/>
</dbReference>
<evidence type="ECO:0000313" key="8">
    <source>
        <dbReference type="Proteomes" id="UP001567572"/>
    </source>
</evidence>
<evidence type="ECO:0000256" key="2">
    <source>
        <dbReference type="ARBA" id="ARBA00012759"/>
    </source>
</evidence>